<evidence type="ECO:0000313" key="2">
    <source>
        <dbReference type="EMBL" id="UTT43786.1"/>
    </source>
</evidence>
<dbReference type="Proteomes" id="UP001060325">
    <property type="component" value="Chromosome"/>
</dbReference>
<proteinExistence type="predicted"/>
<sequence length="442" mass="53022">MNDLGEQLKRWSEITTTHIEKWMRGMDSMLGQALADWMAQEKRVIAFRRQTREVEDKLRKHDLVIQELITRLYQHDDTQRLDQQARFQQTLREKVNRIETLHHELQAKEEVVMKSRLAVQQLLFKVDESKTREAHLQEEVIKQKTKLRQFVVEKQQLEDQIKNMTSQLYDDDLQANAKELFKAQIHKAETRIEEIEARERAVHERNKHYEEEQQKVQHQKMELDQIVAQMELVRENLVREKQHLLHDVASQEKQIQFSIQESERLQKQLQASRQEQEEAYSLFSEELEKRTAVELEKEEINREYDEMMKQWSSDKKKYMQKETRLKKRLGRRIGGSIPNILVEPEFEKDYLELSEQEQTGVDAALYELSLGWHTGNVTFRPNSVKVRTTTYQEYGWGSSHHVPGRLYIKKEQTGYRVYRISRTKDGNHRLSQSRVIEWLKNQ</sequence>
<feature type="coiled-coil region" evidence="1">
    <location>
        <begin position="147"/>
        <end position="310"/>
    </location>
</feature>
<organism evidence="2 3">
    <name type="scientific">Exiguobacterium aurantiacum</name>
    <dbReference type="NCBI Taxonomy" id="33987"/>
    <lineage>
        <taxon>Bacteria</taxon>
        <taxon>Bacillati</taxon>
        <taxon>Bacillota</taxon>
        <taxon>Bacilli</taxon>
        <taxon>Bacillales</taxon>
        <taxon>Bacillales Family XII. Incertae Sedis</taxon>
        <taxon>Exiguobacterium</taxon>
    </lineage>
</organism>
<evidence type="ECO:0008006" key="4">
    <source>
        <dbReference type="Google" id="ProtNLM"/>
    </source>
</evidence>
<dbReference type="RefSeq" id="WP_255178139.1">
    <property type="nucleotide sequence ID" value="NZ_CP101462.1"/>
</dbReference>
<gene>
    <name evidence="2" type="ORF">NMQ00_04590</name>
</gene>
<dbReference type="EMBL" id="CP101462">
    <property type="protein sequence ID" value="UTT43786.1"/>
    <property type="molecule type" value="Genomic_DNA"/>
</dbReference>
<evidence type="ECO:0000256" key="1">
    <source>
        <dbReference type="SAM" id="Coils"/>
    </source>
</evidence>
<reference evidence="2" key="1">
    <citation type="submission" date="2022-07" db="EMBL/GenBank/DDBJ databases">
        <title>Complete genome of CX2.</title>
        <authorList>
            <person name="Cao G."/>
        </authorList>
    </citation>
    <scope>NUCLEOTIDE SEQUENCE</scope>
    <source>
        <strain evidence="2">CX2</strain>
    </source>
</reference>
<keyword evidence="1" id="KW-0175">Coiled coil</keyword>
<accession>A0ABY5FQR7</accession>
<evidence type="ECO:0000313" key="3">
    <source>
        <dbReference type="Proteomes" id="UP001060325"/>
    </source>
</evidence>
<keyword evidence="3" id="KW-1185">Reference proteome</keyword>
<protein>
    <recommendedName>
        <fullName evidence="4">Chromosome segregation protein SMC</fullName>
    </recommendedName>
</protein>
<name>A0ABY5FQR7_9BACL</name>